<dbReference type="Proteomes" id="UP000616724">
    <property type="component" value="Unassembled WGS sequence"/>
</dbReference>
<accession>A0A8J3RTR0</accession>
<protein>
    <submittedName>
        <fullName evidence="1">Uncharacterized protein</fullName>
    </submittedName>
</protein>
<reference evidence="1 2" key="1">
    <citation type="submission" date="2021-01" db="EMBL/GenBank/DDBJ databases">
        <title>Whole genome shotgun sequence of Planobispora longispora NBRC 13918.</title>
        <authorList>
            <person name="Komaki H."/>
            <person name="Tamura T."/>
        </authorList>
    </citation>
    <scope>NUCLEOTIDE SEQUENCE [LARGE SCALE GENOMIC DNA]</scope>
    <source>
        <strain evidence="1 2">NBRC 13918</strain>
    </source>
</reference>
<gene>
    <name evidence="1" type="ORF">Plo01_45170</name>
</gene>
<sequence>MTPTMIIPVLVTTDLPPDADLAAFGRQIADAVAVLPAPGGASFAGRLDGRVFWLEAPLVAPAEPGSSASTAEELRFAAVLGMLAVDAPEPVARQVLTAARAAVAAAVAAAYGDLGSPPAVLAIRAEDVRERTPRTALPAVTTPTMQPA</sequence>
<dbReference type="EMBL" id="BOOH01000037">
    <property type="protein sequence ID" value="GIH78088.1"/>
    <property type="molecule type" value="Genomic_DNA"/>
</dbReference>
<dbReference type="RefSeq" id="WP_203892629.1">
    <property type="nucleotide sequence ID" value="NZ_BOOH01000037.1"/>
</dbReference>
<keyword evidence="2" id="KW-1185">Reference proteome</keyword>
<comment type="caution">
    <text evidence="1">The sequence shown here is derived from an EMBL/GenBank/DDBJ whole genome shotgun (WGS) entry which is preliminary data.</text>
</comment>
<evidence type="ECO:0000313" key="2">
    <source>
        <dbReference type="Proteomes" id="UP000616724"/>
    </source>
</evidence>
<proteinExistence type="predicted"/>
<organism evidence="1 2">
    <name type="scientific">Planobispora longispora</name>
    <dbReference type="NCBI Taxonomy" id="28887"/>
    <lineage>
        <taxon>Bacteria</taxon>
        <taxon>Bacillati</taxon>
        <taxon>Actinomycetota</taxon>
        <taxon>Actinomycetes</taxon>
        <taxon>Streptosporangiales</taxon>
        <taxon>Streptosporangiaceae</taxon>
        <taxon>Planobispora</taxon>
    </lineage>
</organism>
<name>A0A8J3RTR0_9ACTN</name>
<evidence type="ECO:0000313" key="1">
    <source>
        <dbReference type="EMBL" id="GIH78088.1"/>
    </source>
</evidence>
<dbReference type="AlphaFoldDB" id="A0A8J3RTR0"/>